<keyword evidence="2" id="KW-0540">Nuclease</keyword>
<dbReference type="InterPro" id="IPR011049">
    <property type="entry name" value="Serralysin-like_metalloprot_C"/>
</dbReference>
<evidence type="ECO:0000313" key="3">
    <source>
        <dbReference type="Proteomes" id="UP001301728"/>
    </source>
</evidence>
<proteinExistence type="predicted"/>
<dbReference type="InterPro" id="IPR036691">
    <property type="entry name" value="Endo/exonu/phosph_ase_sf"/>
</dbReference>
<dbReference type="RefSeq" id="WP_323225047.1">
    <property type="nucleotide sequence ID" value="NZ_JAYGHT010000033.1"/>
</dbReference>
<dbReference type="InterPro" id="IPR047971">
    <property type="entry name" value="ExeM-like"/>
</dbReference>
<reference evidence="2 3" key="1">
    <citation type="submission" date="2023-12" db="EMBL/GenBank/DDBJ databases">
        <title>Baltic Sea Cyanobacteria.</title>
        <authorList>
            <person name="Delbaje E."/>
            <person name="Fewer D.P."/>
            <person name="Shishido T.K."/>
        </authorList>
    </citation>
    <scope>NUCLEOTIDE SEQUENCE [LARGE SCALE GENOMIC DNA]</scope>
    <source>
        <strain evidence="2 3">CCNP 1315</strain>
    </source>
</reference>
<dbReference type="PANTHER" id="PTHR42834">
    <property type="entry name" value="ENDONUCLEASE/EXONUCLEASE/PHOSPHATASE FAMILY PROTEIN (AFU_ORTHOLOGUE AFUA_3G09210)"/>
    <property type="match status" value="1"/>
</dbReference>
<protein>
    <submittedName>
        <fullName evidence="2">ExeM/NucH family extracellular endonuclease</fullName>
    </submittedName>
</protein>
<organism evidence="2 3">
    <name type="scientific">Limnoraphis robusta CCNP1315</name>
    <dbReference type="NCBI Taxonomy" id="3110306"/>
    <lineage>
        <taxon>Bacteria</taxon>
        <taxon>Bacillati</taxon>
        <taxon>Cyanobacteriota</taxon>
        <taxon>Cyanophyceae</taxon>
        <taxon>Oscillatoriophycideae</taxon>
        <taxon>Oscillatoriales</taxon>
        <taxon>Sirenicapillariaceae</taxon>
        <taxon>Limnoraphis</taxon>
    </lineage>
</organism>
<keyword evidence="3" id="KW-1185">Reference proteome</keyword>
<dbReference type="SUPFAM" id="SSF51120">
    <property type="entry name" value="beta-Roll"/>
    <property type="match status" value="1"/>
</dbReference>
<keyword evidence="2" id="KW-0378">Hydrolase</keyword>
<evidence type="ECO:0000256" key="1">
    <source>
        <dbReference type="SAM" id="MobiDB-lite"/>
    </source>
</evidence>
<dbReference type="GO" id="GO:0004519">
    <property type="term" value="F:endonuclease activity"/>
    <property type="evidence" value="ECO:0007669"/>
    <property type="project" value="UniProtKB-KW"/>
</dbReference>
<dbReference type="NCBIfam" id="NF033681">
    <property type="entry name" value="ExeM_NucH_DNase"/>
    <property type="match status" value="1"/>
</dbReference>
<dbReference type="SUPFAM" id="SSF56219">
    <property type="entry name" value="DNase I-like"/>
    <property type="match status" value="1"/>
</dbReference>
<dbReference type="Gene3D" id="3.60.10.10">
    <property type="entry name" value="Endonuclease/exonuclease/phosphatase"/>
    <property type="match status" value="1"/>
</dbReference>
<name>A0ABU5TX59_9CYAN</name>
<evidence type="ECO:0000313" key="2">
    <source>
        <dbReference type="EMBL" id="MEA5519485.1"/>
    </source>
</evidence>
<gene>
    <name evidence="2" type="ORF">VB854_11065</name>
</gene>
<keyword evidence="2" id="KW-0255">Endonuclease</keyword>
<sequence>MTNPSGTISLSTPYSENFDSLAASGTGNAWSDANTLEGWYSNRTTYNAGSGTLNTGALYSFGSTGSSDRALGSVASNTTSNILYGARFYNDTNTTLSSLSISYTGEQWRYGGNPTPQKLDFAYQIGATNLTGGTWTNVDALDFTGPVASSTAGPPLNGNNNRVDISGTLSGFSLAPGQEIWLRWSDANDAGNDHGLAIDNLQVTSTPAPLPGITLIESDGSTEVNEEGETTDTYEIALDTTPSSPVTITINNDGQTLLSQDGVNFFSSLNVTLSDTTSKTITVKPINDTVVEGPHTDTITHSVSSSDSGYDTLTIPDVSVDILDNDVALNITKINAIQGTDTTANFIGETKTIEAVVVGDFQSFDANNGRNLRGFYVQEEDSDIDDNSLTSEGLFIFDDTFGVDVNEGDTVRVTGVVSEFTSGTSSLTQLNNVSNVTIVSNNDPLPTAAVINFPVVNPSELEASEGMRVTIPTTLSVTEHFQLGRFGQVVLSSDGASNQPGTDGRLDQFTQFNAPSVSGFAAYQDELAKRRIVLDDGLTVQNPDPIINGRGGQPLSPSNTLRGGDTVSGLTGILDDRFGAANIGNYRIQPVAPVDFEATNPRPTETPDVGGRLKVSAFNVLNYFNGDGTGGGFTSSEQRGAENQQEFERQRDKIFSAILGMDADVVGLIEIENDGYGPQSAIQDLVDGLNAIAGEGTYAFIDPGTPQLGTDAITVGFIYKPDAVTPTGTTSVLDSSVDPRFDTSVQRPALAQSFIENATGEVFTAVNNHWKSKGSATDKPEDADQGDGQGASNFSRTQAAEALGDWLATDPTGVGDADYLVMGDLNAYAQEDPLTALEAAGLNNLLDNSTYSYVFDGQWGALDHALATDNLSQQVTGAAKWHINADEPSVLDYNTNFKSANQIDSLFNEDQFRSSDHDPVIVGLDLKTFGEVINGTANRDNLIGTAGDDTITGLQNRDMLTGGGGDDIFRYTALVDAGDTITDFEVGSDKLDLAGVLDSVGFSGSNPISAGYVGFTARGVDTLVTLDPDGATGSGRPRDFILVQGVSSSSLNNSENFIF</sequence>
<comment type="caution">
    <text evidence="2">The sequence shown here is derived from an EMBL/GenBank/DDBJ whole genome shotgun (WGS) entry which is preliminary data.</text>
</comment>
<dbReference type="EMBL" id="JAYGHT010000033">
    <property type="protein sequence ID" value="MEA5519485.1"/>
    <property type="molecule type" value="Genomic_DNA"/>
</dbReference>
<feature type="region of interest" description="Disordered" evidence="1">
    <location>
        <begin position="771"/>
        <end position="792"/>
    </location>
</feature>
<dbReference type="CDD" id="cd10283">
    <property type="entry name" value="MnuA_DNase1-like"/>
    <property type="match status" value="1"/>
</dbReference>
<dbReference type="Proteomes" id="UP001301728">
    <property type="component" value="Unassembled WGS sequence"/>
</dbReference>
<dbReference type="PANTHER" id="PTHR42834:SF1">
    <property type="entry name" value="ENDONUCLEASE_EXONUCLEASE_PHOSPHATASE FAMILY PROTEIN (AFU_ORTHOLOGUE AFUA_3G09210)"/>
    <property type="match status" value="1"/>
</dbReference>
<dbReference type="CDD" id="cd04486">
    <property type="entry name" value="YhcR_OBF_like"/>
    <property type="match status" value="1"/>
</dbReference>
<accession>A0ABU5TX59</accession>
<dbReference type="Gene3D" id="2.150.10.10">
    <property type="entry name" value="Serralysin-like metalloprotease, C-terminal"/>
    <property type="match status" value="1"/>
</dbReference>